<keyword evidence="3" id="KW-0813">Transport</keyword>
<dbReference type="PANTHER" id="PTHR21716:SF67">
    <property type="entry name" value="TRANSPORT PROTEIN YDIK-RELATED"/>
    <property type="match status" value="1"/>
</dbReference>
<dbReference type="InterPro" id="IPR002549">
    <property type="entry name" value="AI-2E-like"/>
</dbReference>
<sequence>MQIPLDNLKSSLRDRIDLLIKIGFGVAVAIGCYFVVAPFATAILISAMLCVVTWPFFIRVDTMLGHRRTLSAVLMVAFLAVIVLIPLTILVIFLAQQVSATIILIRDWVAAGMPLPDWLSTLPWVGEYLHAPVGKILEYPEVTTALKQIATAASKGILTSTASIVNVIIQILLIAAIAFVFYRNGESLANKVQGILDKVGGNLSNAFSSILVNTTRSVVFGIFGTALGQALLAYIGFFICGIPNKTLLAFLVFILSMVPMGPPLVWVPVAIALYLKGEMGYAIFLALWGTFAVSSVDNFLKPMLISQGTPLPMALVFLGVFGGLLSFGFLGILLGPIFLSLGSALFTAWLAQPERPNSSQTKTKNEENTQPTESH</sequence>
<organism evidence="10 11">
    <name type="scientific">Mesosutterella multiformis</name>
    <dbReference type="NCBI Taxonomy" id="2259133"/>
    <lineage>
        <taxon>Bacteria</taxon>
        <taxon>Pseudomonadati</taxon>
        <taxon>Pseudomonadota</taxon>
        <taxon>Betaproteobacteria</taxon>
        <taxon>Burkholderiales</taxon>
        <taxon>Sutterellaceae</taxon>
        <taxon>Mesosutterella</taxon>
    </lineage>
</organism>
<name>A0A401LLF8_9BURK</name>
<proteinExistence type="inferred from homology"/>
<keyword evidence="5 9" id="KW-0812">Transmembrane</keyword>
<evidence type="ECO:0000313" key="10">
    <source>
        <dbReference type="EMBL" id="GBO92838.1"/>
    </source>
</evidence>
<gene>
    <name evidence="10" type="ORF">MESMUL_01920</name>
</gene>
<keyword evidence="7 9" id="KW-0472">Membrane</keyword>
<feature type="transmembrane region" description="Helical" evidence="9">
    <location>
        <begin position="72"/>
        <end position="95"/>
    </location>
</feature>
<comment type="caution">
    <text evidence="10">The sequence shown here is derived from an EMBL/GenBank/DDBJ whole genome shotgun (WGS) entry which is preliminary data.</text>
</comment>
<accession>A0A388S995</accession>
<evidence type="ECO:0000256" key="5">
    <source>
        <dbReference type="ARBA" id="ARBA00022692"/>
    </source>
</evidence>
<evidence type="ECO:0000256" key="6">
    <source>
        <dbReference type="ARBA" id="ARBA00022989"/>
    </source>
</evidence>
<feature type="transmembrane region" description="Helical" evidence="9">
    <location>
        <begin position="18"/>
        <end position="36"/>
    </location>
</feature>
<feature type="transmembrane region" description="Helical" evidence="9">
    <location>
        <begin position="164"/>
        <end position="182"/>
    </location>
</feature>
<evidence type="ECO:0000256" key="8">
    <source>
        <dbReference type="SAM" id="MobiDB-lite"/>
    </source>
</evidence>
<reference evidence="10 11" key="1">
    <citation type="journal article" date="2018" name="Int. J. Syst. Evol. Microbiol.">
        <title>Mesosutterella multiformis gen. nov., sp. nov., a member of the family Sutterellaceae and Sutterella megalosphaeroides sp. nov., isolated from human faeces.</title>
        <authorList>
            <person name="Sakamoto M."/>
            <person name="Ikeyama N."/>
            <person name="Kunihiro T."/>
            <person name="Iino T."/>
            <person name="Yuki M."/>
            <person name="Ohkuma M."/>
        </authorList>
    </citation>
    <scope>NUCLEOTIDE SEQUENCE [LARGE SCALE GENOMIC DNA]</scope>
    <source>
        <strain evidence="10 11">4NBBH2</strain>
    </source>
</reference>
<feature type="region of interest" description="Disordered" evidence="8">
    <location>
        <begin position="355"/>
        <end position="375"/>
    </location>
</feature>
<accession>A0A401LLF8</accession>
<feature type="transmembrane region" description="Helical" evidence="9">
    <location>
        <begin position="312"/>
        <end position="339"/>
    </location>
</feature>
<feature type="transmembrane region" description="Helical" evidence="9">
    <location>
        <begin position="42"/>
        <end position="60"/>
    </location>
</feature>
<comment type="similarity">
    <text evidence="2">Belongs to the autoinducer-2 exporter (AI-2E) (TC 2.A.86) family.</text>
</comment>
<keyword evidence="4" id="KW-1003">Cell membrane</keyword>
<feature type="transmembrane region" description="Helical" evidence="9">
    <location>
        <begin position="218"/>
        <end position="240"/>
    </location>
</feature>
<evidence type="ECO:0000256" key="9">
    <source>
        <dbReference type="SAM" id="Phobius"/>
    </source>
</evidence>
<dbReference type="Proteomes" id="UP000266091">
    <property type="component" value="Unassembled WGS sequence"/>
</dbReference>
<evidence type="ECO:0000256" key="4">
    <source>
        <dbReference type="ARBA" id="ARBA00022475"/>
    </source>
</evidence>
<dbReference type="AlphaFoldDB" id="A0A401LLF8"/>
<evidence type="ECO:0000256" key="3">
    <source>
        <dbReference type="ARBA" id="ARBA00022448"/>
    </source>
</evidence>
<evidence type="ECO:0000256" key="1">
    <source>
        <dbReference type="ARBA" id="ARBA00004651"/>
    </source>
</evidence>
<dbReference type="EMBL" id="BGZJ01000001">
    <property type="protein sequence ID" value="GBO92838.1"/>
    <property type="molecule type" value="Genomic_DNA"/>
</dbReference>
<dbReference type="PANTHER" id="PTHR21716">
    <property type="entry name" value="TRANSMEMBRANE PROTEIN"/>
    <property type="match status" value="1"/>
</dbReference>
<protein>
    <submittedName>
        <fullName evidence="10">AI-2E family transporter</fullName>
    </submittedName>
</protein>
<dbReference type="Pfam" id="PF01594">
    <property type="entry name" value="AI-2E_transport"/>
    <property type="match status" value="1"/>
</dbReference>
<keyword evidence="6 9" id="KW-1133">Transmembrane helix</keyword>
<dbReference type="GO" id="GO:0005886">
    <property type="term" value="C:plasma membrane"/>
    <property type="evidence" value="ECO:0007669"/>
    <property type="project" value="UniProtKB-SubCell"/>
</dbReference>
<feature type="transmembrane region" description="Helical" evidence="9">
    <location>
        <begin position="247"/>
        <end position="275"/>
    </location>
</feature>
<feature type="transmembrane region" description="Helical" evidence="9">
    <location>
        <begin position="281"/>
        <end position="300"/>
    </location>
</feature>
<dbReference type="RefSeq" id="WP_124944284.1">
    <property type="nucleotide sequence ID" value="NZ_BGZJ01000001.1"/>
</dbReference>
<evidence type="ECO:0000313" key="11">
    <source>
        <dbReference type="Proteomes" id="UP000266091"/>
    </source>
</evidence>
<evidence type="ECO:0000256" key="2">
    <source>
        <dbReference type="ARBA" id="ARBA00009773"/>
    </source>
</evidence>
<comment type="subcellular location">
    <subcellularLocation>
        <location evidence="1">Cell membrane</location>
        <topology evidence="1">Multi-pass membrane protein</topology>
    </subcellularLocation>
</comment>
<keyword evidence="11" id="KW-1185">Reference proteome</keyword>
<evidence type="ECO:0000256" key="7">
    <source>
        <dbReference type="ARBA" id="ARBA00023136"/>
    </source>
</evidence>